<evidence type="ECO:0000313" key="2">
    <source>
        <dbReference type="EMBL" id="UFZ02294.1"/>
    </source>
</evidence>
<name>A0ABY3R5L2_9BRAD</name>
<evidence type="ECO:0000256" key="1">
    <source>
        <dbReference type="SAM" id="SignalP"/>
    </source>
</evidence>
<feature type="signal peptide" evidence="1">
    <location>
        <begin position="1"/>
        <end position="29"/>
    </location>
</feature>
<proteinExistence type="predicted"/>
<organism evidence="2 3">
    <name type="scientific">Bradyrhizobium ontarionense</name>
    <dbReference type="NCBI Taxonomy" id="2898149"/>
    <lineage>
        <taxon>Bacteria</taxon>
        <taxon>Pseudomonadati</taxon>
        <taxon>Pseudomonadota</taxon>
        <taxon>Alphaproteobacteria</taxon>
        <taxon>Hyphomicrobiales</taxon>
        <taxon>Nitrobacteraceae</taxon>
        <taxon>Bradyrhizobium</taxon>
    </lineage>
</organism>
<feature type="chain" id="PRO_5045425043" evidence="1">
    <location>
        <begin position="30"/>
        <end position="444"/>
    </location>
</feature>
<accession>A0ABY3R5L2</accession>
<dbReference type="EMBL" id="CP088156">
    <property type="protein sequence ID" value="UFZ02294.1"/>
    <property type="molecule type" value="Genomic_DNA"/>
</dbReference>
<reference evidence="2" key="1">
    <citation type="journal article" date="2024" name="Antonie Van Leeuwenhoek">
        <title>Bradyrhizobium ontarionense sp. nov., a novel bacterial symbiont isolated from Aeschynomene indica (Indian jointvetch), harbours photosynthesis, nitrogen fixation and nitrous oxide (N2O) reductase genes.</title>
        <authorList>
            <person name="Bromfield E.S.P."/>
            <person name="Cloutier S."/>
        </authorList>
    </citation>
    <scope>NUCLEOTIDE SEQUENCE</scope>
    <source>
        <strain evidence="2">A19</strain>
    </source>
</reference>
<gene>
    <name evidence="2" type="ORF">LQG66_23725</name>
</gene>
<evidence type="ECO:0000313" key="3">
    <source>
        <dbReference type="Proteomes" id="UP001431010"/>
    </source>
</evidence>
<sequence>MTLRFSKLFRTGVAAAAILANAAAVPANAFCGFYVAQADARLFNKSSKVVLARDGDQTSITMASDFEGDVKEFAVVVPVPTFIERKQIGVVEPKTIDHLDKYTAPRLVEYHDEDPCNPRVYEVRRGVPMMAAAGNGREYSMRGHYGVTIEASYDVAEYDVLILSAQESDGLTRWLTDNNYRIPQGAEAVLGSYIKQGMRFFVAKVNVERMKSIGNGTLRPLQVRYQSAKFMVPLRLGTVNARGPQDLIIFALTRQGRIEAANYRTVKIPSDIDVPLYVKDEFGPFYKALFERAVARENMQAVFVEYAWDMGWCDPCAADPLSNKELAELGARWIGSDDDTAFRSPRFAGGGSSAYVTRLHVRYDAKTFPEDIVFIETKDRSNFQGRYVQHHPWRGEASCQAAKAYKDKLDTRFAKEADDVAALTGWPRSEIVAKMAQNGEAATK</sequence>
<dbReference type="PIRSF" id="PIRSF026449">
    <property type="entry name" value="UCP026449"/>
    <property type="match status" value="1"/>
</dbReference>
<dbReference type="RefSeq" id="WP_231318084.1">
    <property type="nucleotide sequence ID" value="NZ_CP088156.1"/>
</dbReference>
<dbReference type="Proteomes" id="UP001431010">
    <property type="component" value="Chromosome"/>
</dbReference>
<dbReference type="InterPro" id="IPR019283">
    <property type="entry name" value="DUF2330"/>
</dbReference>
<dbReference type="InterPro" id="IPR016838">
    <property type="entry name" value="UCP026449"/>
</dbReference>
<dbReference type="Pfam" id="PF10092">
    <property type="entry name" value="DUF2330"/>
    <property type="match status" value="1"/>
</dbReference>
<keyword evidence="1" id="KW-0732">Signal</keyword>
<protein>
    <submittedName>
        <fullName evidence="2">DUF2330 domain-containing protein</fullName>
    </submittedName>
</protein>
<keyword evidence="3" id="KW-1185">Reference proteome</keyword>